<dbReference type="AlphaFoldDB" id="A0A6B9XRQ2"/>
<evidence type="ECO:0000313" key="1">
    <source>
        <dbReference type="EMBL" id="QHR92608.1"/>
    </source>
</evidence>
<sequence>MKHMLWDCQFSRSCWDHVRTQHSALLQGRVHWRSVLFGDSRSLVHSSFSGIWHCMRISSLFVLWKIRCVFFRMRSAFCQPPSFICGGMRYTCNSERFLAYAKMPSCGSLMHIHTLFLL</sequence>
<dbReference type="EMBL" id="MK697705">
    <property type="protein sequence ID" value="QHR92608.1"/>
    <property type="molecule type" value="Genomic_DNA"/>
</dbReference>
<accession>A0A6B9XRQ2</accession>
<gene>
    <name evidence="1" type="primary">orf06710</name>
    <name evidence="1" type="ORF">Q903MT_gene6655</name>
</gene>
<organism evidence="1">
    <name type="scientific">Picea sitchensis</name>
    <name type="common">Sitka spruce</name>
    <name type="synonym">Pinus sitchensis</name>
    <dbReference type="NCBI Taxonomy" id="3332"/>
    <lineage>
        <taxon>Eukaryota</taxon>
        <taxon>Viridiplantae</taxon>
        <taxon>Streptophyta</taxon>
        <taxon>Embryophyta</taxon>
        <taxon>Tracheophyta</taxon>
        <taxon>Spermatophyta</taxon>
        <taxon>Pinopsida</taxon>
        <taxon>Pinidae</taxon>
        <taxon>Conifers I</taxon>
        <taxon>Pinales</taxon>
        <taxon>Pinaceae</taxon>
        <taxon>Picea</taxon>
    </lineage>
</organism>
<keyword evidence="1" id="KW-0496">Mitochondrion</keyword>
<reference evidence="1" key="1">
    <citation type="submission" date="2019-03" db="EMBL/GenBank/DDBJ databases">
        <title>Largest Complete Mitochondrial Genome of a Gymnosperm, Sitka Spruce (Picea sitchensis), Indicates Complex Physical Structure.</title>
        <authorList>
            <person name="Jackman S.D."/>
            <person name="Coombe L."/>
            <person name="Warren R."/>
            <person name="Kirk H."/>
            <person name="Trinh E."/>
            <person name="McLeod T."/>
            <person name="Pleasance S."/>
            <person name="Pandoh P."/>
            <person name="Zhao Y."/>
            <person name="Coope R."/>
            <person name="Bousquet J."/>
            <person name="Bohlmann J.C."/>
            <person name="Jones S.J.M."/>
            <person name="Birol I."/>
        </authorList>
    </citation>
    <scope>NUCLEOTIDE SEQUENCE</scope>
    <source>
        <strain evidence="1">Q903</strain>
    </source>
</reference>
<proteinExistence type="predicted"/>
<geneLocation type="mitochondrion" evidence="1"/>
<name>A0A6B9XRQ2_PICSI</name>
<protein>
    <submittedName>
        <fullName evidence="1">Uncharacterized protein</fullName>
    </submittedName>
</protein>